<protein>
    <submittedName>
        <fullName evidence="2">Putative ovule protein</fullName>
    </submittedName>
</protein>
<proteinExistence type="predicted"/>
<feature type="compositionally biased region" description="Basic and acidic residues" evidence="1">
    <location>
        <begin position="49"/>
        <end position="62"/>
    </location>
</feature>
<name>A0A0V0GK92_SOLCH</name>
<accession>A0A0V0GK92</accession>
<evidence type="ECO:0000256" key="1">
    <source>
        <dbReference type="SAM" id="MobiDB-lite"/>
    </source>
</evidence>
<dbReference type="AlphaFoldDB" id="A0A0V0GK92"/>
<sequence>MRLPCGGLTSFVDGPHQKKRKGENRNHHVVVLARTGRGKDKATASGDFCQKKGEGKEGEREGAGCCCLHRP</sequence>
<evidence type="ECO:0000313" key="2">
    <source>
        <dbReference type="EMBL" id="JAP08408.1"/>
    </source>
</evidence>
<dbReference type="EMBL" id="GEDG01036956">
    <property type="protein sequence ID" value="JAP08408.1"/>
    <property type="molecule type" value="Transcribed_RNA"/>
</dbReference>
<organism evidence="2">
    <name type="scientific">Solanum chacoense</name>
    <name type="common">Chaco potato</name>
    <dbReference type="NCBI Taxonomy" id="4108"/>
    <lineage>
        <taxon>Eukaryota</taxon>
        <taxon>Viridiplantae</taxon>
        <taxon>Streptophyta</taxon>
        <taxon>Embryophyta</taxon>
        <taxon>Tracheophyta</taxon>
        <taxon>Spermatophyta</taxon>
        <taxon>Magnoliopsida</taxon>
        <taxon>eudicotyledons</taxon>
        <taxon>Gunneridae</taxon>
        <taxon>Pentapetalae</taxon>
        <taxon>asterids</taxon>
        <taxon>lamiids</taxon>
        <taxon>Solanales</taxon>
        <taxon>Solanaceae</taxon>
        <taxon>Solanoideae</taxon>
        <taxon>Solaneae</taxon>
        <taxon>Solanum</taxon>
    </lineage>
</organism>
<reference evidence="2" key="1">
    <citation type="submission" date="2015-12" db="EMBL/GenBank/DDBJ databases">
        <title>Gene expression during late stages of embryo sac development: a critical building block for successful pollen-pistil interactions.</title>
        <authorList>
            <person name="Liu Y."/>
            <person name="Joly V."/>
            <person name="Sabar M."/>
            <person name="Matton D.P."/>
        </authorList>
    </citation>
    <scope>NUCLEOTIDE SEQUENCE</scope>
</reference>
<feature type="region of interest" description="Disordered" evidence="1">
    <location>
        <begin position="1"/>
        <end position="63"/>
    </location>
</feature>